<protein>
    <submittedName>
        <fullName evidence="1">Uncharacterized protein</fullName>
    </submittedName>
</protein>
<sequence>MAATPYPFTKPSSTVVIPPLAAFDPNPSTSMIYRMMHPAMRESVEYIQNRW</sequence>
<name>A0A218VQG4_PUNGR</name>
<dbReference type="EMBL" id="MTKT01017317">
    <property type="protein sequence ID" value="OWM62549.1"/>
    <property type="molecule type" value="Genomic_DNA"/>
</dbReference>
<comment type="caution">
    <text evidence="1">The sequence shown here is derived from an EMBL/GenBank/DDBJ whole genome shotgun (WGS) entry which is preliminary data.</text>
</comment>
<organism evidence="1 2">
    <name type="scientific">Punica granatum</name>
    <name type="common">Pomegranate</name>
    <dbReference type="NCBI Taxonomy" id="22663"/>
    <lineage>
        <taxon>Eukaryota</taxon>
        <taxon>Viridiplantae</taxon>
        <taxon>Streptophyta</taxon>
        <taxon>Embryophyta</taxon>
        <taxon>Tracheophyta</taxon>
        <taxon>Spermatophyta</taxon>
        <taxon>Magnoliopsida</taxon>
        <taxon>eudicotyledons</taxon>
        <taxon>Gunneridae</taxon>
        <taxon>Pentapetalae</taxon>
        <taxon>rosids</taxon>
        <taxon>malvids</taxon>
        <taxon>Myrtales</taxon>
        <taxon>Lythraceae</taxon>
        <taxon>Punica</taxon>
    </lineage>
</organism>
<accession>A0A218VQG4</accession>
<dbReference type="Proteomes" id="UP000197138">
    <property type="component" value="Unassembled WGS sequence"/>
</dbReference>
<gene>
    <name evidence="1" type="ORF">CDL15_Pgr000068</name>
</gene>
<evidence type="ECO:0000313" key="1">
    <source>
        <dbReference type="EMBL" id="OWM62549.1"/>
    </source>
</evidence>
<proteinExistence type="predicted"/>
<dbReference type="AlphaFoldDB" id="A0A218VQG4"/>
<reference evidence="2" key="1">
    <citation type="journal article" date="2017" name="Plant J.">
        <title>The pomegranate (Punica granatum L.) genome and the genomics of punicalagin biosynthesis.</title>
        <authorList>
            <person name="Qin G."/>
            <person name="Xu C."/>
            <person name="Ming R."/>
            <person name="Tang H."/>
            <person name="Guyot R."/>
            <person name="Kramer E.M."/>
            <person name="Hu Y."/>
            <person name="Yi X."/>
            <person name="Qi Y."/>
            <person name="Xu X."/>
            <person name="Gao Z."/>
            <person name="Pan H."/>
            <person name="Jian J."/>
            <person name="Tian Y."/>
            <person name="Yue Z."/>
            <person name="Xu Y."/>
        </authorList>
    </citation>
    <scope>NUCLEOTIDE SEQUENCE [LARGE SCALE GENOMIC DNA]</scope>
    <source>
        <strain evidence="2">cv. Dabenzi</strain>
    </source>
</reference>
<evidence type="ECO:0000313" key="2">
    <source>
        <dbReference type="Proteomes" id="UP000197138"/>
    </source>
</evidence>